<gene>
    <name evidence="5" type="ORF">SI7747_08010191</name>
</gene>
<reference evidence="5 6" key="1">
    <citation type="submission" date="2019-12" db="EMBL/GenBank/DDBJ databases">
        <authorList>
            <person name="Scholz U."/>
            <person name="Mascher M."/>
            <person name="Fiebig A."/>
        </authorList>
    </citation>
    <scope>NUCLEOTIDE SEQUENCE</scope>
</reference>
<dbReference type="PRINTS" id="PR00050">
    <property type="entry name" value="COLDSHOCK"/>
</dbReference>
<name>A0A7I8J1F6_SPIIN</name>
<keyword evidence="1" id="KW-0863">Zinc-finger</keyword>
<evidence type="ECO:0000313" key="6">
    <source>
        <dbReference type="Proteomes" id="UP001189122"/>
    </source>
</evidence>
<organism evidence="5">
    <name type="scientific">Spirodela intermedia</name>
    <name type="common">Intermediate duckweed</name>
    <dbReference type="NCBI Taxonomy" id="51605"/>
    <lineage>
        <taxon>Eukaryota</taxon>
        <taxon>Viridiplantae</taxon>
        <taxon>Streptophyta</taxon>
        <taxon>Embryophyta</taxon>
        <taxon>Tracheophyta</taxon>
        <taxon>Spermatophyta</taxon>
        <taxon>Magnoliopsida</taxon>
        <taxon>Liliopsida</taxon>
        <taxon>Araceae</taxon>
        <taxon>Lemnoideae</taxon>
        <taxon>Spirodela</taxon>
    </lineage>
</organism>
<dbReference type="GO" id="GO:0008270">
    <property type="term" value="F:zinc ion binding"/>
    <property type="evidence" value="ECO:0007669"/>
    <property type="project" value="UniProtKB-KW"/>
</dbReference>
<dbReference type="AlphaFoldDB" id="A0A7I8J1F6"/>
<evidence type="ECO:0000259" key="3">
    <source>
        <dbReference type="PROSITE" id="PS50158"/>
    </source>
</evidence>
<dbReference type="SUPFAM" id="SSF50249">
    <property type="entry name" value="Nucleic acid-binding proteins"/>
    <property type="match status" value="1"/>
</dbReference>
<keyword evidence="1" id="KW-0862">Zinc</keyword>
<dbReference type="PROSITE" id="PS51857">
    <property type="entry name" value="CSD_2"/>
    <property type="match status" value="1"/>
</dbReference>
<evidence type="ECO:0000256" key="1">
    <source>
        <dbReference type="PROSITE-ProRule" id="PRU00047"/>
    </source>
</evidence>
<dbReference type="PROSITE" id="PS00352">
    <property type="entry name" value="CSD_1"/>
    <property type="match status" value="1"/>
</dbReference>
<dbReference type="EMBL" id="CACRZD030000008">
    <property type="protein sequence ID" value="CAA6663802.1"/>
    <property type="molecule type" value="Genomic_DNA"/>
</dbReference>
<dbReference type="InterPro" id="IPR001878">
    <property type="entry name" value="Znf_CCHC"/>
</dbReference>
<dbReference type="InterPro" id="IPR012340">
    <property type="entry name" value="NA-bd_OB-fold"/>
</dbReference>
<dbReference type="InterPro" id="IPR002059">
    <property type="entry name" value="CSP_DNA-bd"/>
</dbReference>
<dbReference type="Pfam" id="PF00313">
    <property type="entry name" value="CSD"/>
    <property type="match status" value="1"/>
</dbReference>
<dbReference type="InterPro" id="IPR011129">
    <property type="entry name" value="CSD"/>
</dbReference>
<evidence type="ECO:0000259" key="4">
    <source>
        <dbReference type="PROSITE" id="PS51857"/>
    </source>
</evidence>
<accession>A0A7I8J1F6</accession>
<dbReference type="SUPFAM" id="SSF57756">
    <property type="entry name" value="Retrovirus zinc finger-like domains"/>
    <property type="match status" value="1"/>
</dbReference>
<dbReference type="InterPro" id="IPR036875">
    <property type="entry name" value="Znf_CCHC_sf"/>
</dbReference>
<dbReference type="PROSITE" id="PS50158">
    <property type="entry name" value="ZF_CCHC"/>
    <property type="match status" value="1"/>
</dbReference>
<proteinExistence type="predicted"/>
<dbReference type="InterPro" id="IPR019844">
    <property type="entry name" value="CSD_CS"/>
</dbReference>
<evidence type="ECO:0000256" key="2">
    <source>
        <dbReference type="SAM" id="MobiDB-lite"/>
    </source>
</evidence>
<dbReference type="Proteomes" id="UP001189122">
    <property type="component" value="Unassembled WGS sequence"/>
</dbReference>
<keyword evidence="6" id="KW-1185">Reference proteome</keyword>
<dbReference type="PANTHER" id="PTHR46565:SF20">
    <property type="entry name" value="COLD SHOCK DOMAIN-CONTAINING PROTEIN 4"/>
    <property type="match status" value="1"/>
</dbReference>
<protein>
    <submittedName>
        <fullName evidence="5">Uncharacterized protein</fullName>
    </submittedName>
</protein>
<dbReference type="Gene3D" id="2.40.50.140">
    <property type="entry name" value="Nucleic acid-binding proteins"/>
    <property type="match status" value="1"/>
</dbReference>
<dbReference type="GO" id="GO:0003676">
    <property type="term" value="F:nucleic acid binding"/>
    <property type="evidence" value="ECO:0007669"/>
    <property type="project" value="InterPro"/>
</dbReference>
<feature type="compositionally biased region" description="Acidic residues" evidence="2">
    <location>
        <begin position="126"/>
        <end position="137"/>
    </location>
</feature>
<dbReference type="PANTHER" id="PTHR46565">
    <property type="entry name" value="COLD SHOCK DOMAIN PROTEIN 2"/>
    <property type="match status" value="1"/>
</dbReference>
<evidence type="ECO:0000313" key="5">
    <source>
        <dbReference type="EMBL" id="CAA2624352.1"/>
    </source>
</evidence>
<dbReference type="CDD" id="cd04458">
    <property type="entry name" value="CSP_CDS"/>
    <property type="match status" value="1"/>
</dbReference>
<dbReference type="EMBL" id="LR743595">
    <property type="protein sequence ID" value="CAA2624352.1"/>
    <property type="molecule type" value="Genomic_DNA"/>
</dbReference>
<dbReference type="SMART" id="SM00357">
    <property type="entry name" value="CSP"/>
    <property type="match status" value="1"/>
</dbReference>
<feature type="region of interest" description="Disordered" evidence="2">
    <location>
        <begin position="116"/>
        <end position="137"/>
    </location>
</feature>
<keyword evidence="1" id="KW-0479">Metal-binding</keyword>
<feature type="domain" description="CSD" evidence="4">
    <location>
        <begin position="6"/>
        <end position="72"/>
    </location>
</feature>
<feature type="region of interest" description="Disordered" evidence="2">
    <location>
        <begin position="66"/>
        <end position="89"/>
    </location>
</feature>
<dbReference type="SMART" id="SM00343">
    <property type="entry name" value="ZnF_C2HC"/>
    <property type="match status" value="1"/>
</dbReference>
<feature type="domain" description="CCHC-type" evidence="3">
    <location>
        <begin position="111"/>
        <end position="125"/>
    </location>
</feature>
<dbReference type="Pfam" id="PF00098">
    <property type="entry name" value="zf-CCHC"/>
    <property type="match status" value="1"/>
</dbReference>
<sequence>MAEGRRQSGVVSWFSPQKGFGFIKPDDGGEDLFVHQTSIRAEGFRVLSEGETVEFDVERGDDGRAKAVDVTSSGSGAGGRARAGGDAYGGGGGGWRSSGGGGRFSSSGGGCYSCGESGHLARDCPTEEEEEEEEEEEWEVVAAPATTAGRSATMPGTAAEREAAWGLATAAARLVIWPGTAPQHRRRWLLRRQWRKLLSLRQARAFRQGMP</sequence>
<feature type="compositionally biased region" description="Gly residues" evidence="2">
    <location>
        <begin position="75"/>
        <end position="89"/>
    </location>
</feature>
<dbReference type="Gene3D" id="4.10.60.10">
    <property type="entry name" value="Zinc finger, CCHC-type"/>
    <property type="match status" value="1"/>
</dbReference>